<dbReference type="Proteomes" id="UP000187209">
    <property type="component" value="Unassembled WGS sequence"/>
</dbReference>
<dbReference type="AlphaFoldDB" id="A0A1R2ASQ8"/>
<sequence length="313" mass="35232">MGCKSSICNESELFLTQELHKEPLEKCSGLLVTESTDRFTGLRSTLFTLCRDNIQYQKLCADWFSELTFYIEENSLSPEDYKNTVTLASDLQELYIKHELAFIKNFTPVRSFAKKHCPSFSDAHFSELENLILSLRPISSYIYLKLGKKCDCGIGIEKALDPSQMQKVLNFTEEKESISLWANGLIPTGVSFSAFSPSRRIQFYIFDGHKAQNYLKALSLFEFFAGPIDKDMKEQIFLCKSQAVTAMIGMTTRKVVELGLELHCPEQFWSLASVLGQNTAHAMVRALQAQLTPLSVGVNLTSDGLGIFETCGF</sequence>
<comment type="caution">
    <text evidence="1">The sequence shown here is derived from an EMBL/GenBank/DDBJ whole genome shotgun (WGS) entry which is preliminary data.</text>
</comment>
<dbReference type="EMBL" id="MPUH01001476">
    <property type="protein sequence ID" value="OMJ67554.1"/>
    <property type="molecule type" value="Genomic_DNA"/>
</dbReference>
<protein>
    <submittedName>
        <fullName evidence="1">Uncharacterized protein</fullName>
    </submittedName>
</protein>
<evidence type="ECO:0000313" key="1">
    <source>
        <dbReference type="EMBL" id="OMJ67554.1"/>
    </source>
</evidence>
<evidence type="ECO:0000313" key="2">
    <source>
        <dbReference type="Proteomes" id="UP000187209"/>
    </source>
</evidence>
<organism evidence="1 2">
    <name type="scientific">Stentor coeruleus</name>
    <dbReference type="NCBI Taxonomy" id="5963"/>
    <lineage>
        <taxon>Eukaryota</taxon>
        <taxon>Sar</taxon>
        <taxon>Alveolata</taxon>
        <taxon>Ciliophora</taxon>
        <taxon>Postciliodesmatophora</taxon>
        <taxon>Heterotrichea</taxon>
        <taxon>Heterotrichida</taxon>
        <taxon>Stentoridae</taxon>
        <taxon>Stentor</taxon>
    </lineage>
</organism>
<reference evidence="1 2" key="1">
    <citation type="submission" date="2016-11" db="EMBL/GenBank/DDBJ databases">
        <title>The macronuclear genome of Stentor coeruleus: a giant cell with tiny introns.</title>
        <authorList>
            <person name="Slabodnick M."/>
            <person name="Ruby J.G."/>
            <person name="Reiff S.B."/>
            <person name="Swart E.C."/>
            <person name="Gosai S."/>
            <person name="Prabakaran S."/>
            <person name="Witkowska E."/>
            <person name="Larue G.E."/>
            <person name="Fisher S."/>
            <person name="Freeman R.M."/>
            <person name="Gunawardena J."/>
            <person name="Chu W."/>
            <person name="Stover N.A."/>
            <person name="Gregory B.D."/>
            <person name="Nowacki M."/>
            <person name="Derisi J."/>
            <person name="Roy S.W."/>
            <person name="Marshall W.F."/>
            <person name="Sood P."/>
        </authorList>
    </citation>
    <scope>NUCLEOTIDE SEQUENCE [LARGE SCALE GENOMIC DNA]</scope>
    <source>
        <strain evidence="1">WM001</strain>
    </source>
</reference>
<keyword evidence="2" id="KW-1185">Reference proteome</keyword>
<accession>A0A1R2ASQ8</accession>
<name>A0A1R2ASQ8_9CILI</name>
<proteinExistence type="predicted"/>
<gene>
    <name evidence="1" type="ORF">SteCoe_35247</name>
</gene>